<dbReference type="AlphaFoldDB" id="A2SI93"/>
<dbReference type="SUPFAM" id="SSF55073">
    <property type="entry name" value="Nucleotide cyclase"/>
    <property type="match status" value="1"/>
</dbReference>
<dbReference type="KEGG" id="mpt:Mpe_A2326"/>
<dbReference type="Pfam" id="PF00990">
    <property type="entry name" value="GGDEF"/>
    <property type="match status" value="1"/>
</dbReference>
<dbReference type="PANTHER" id="PTHR33121:SF70">
    <property type="entry name" value="SIGNALING PROTEIN YKOW"/>
    <property type="match status" value="1"/>
</dbReference>
<gene>
    <name evidence="3" type="ordered locus">Mpe_A2326</name>
</gene>
<dbReference type="InterPro" id="IPR043128">
    <property type="entry name" value="Rev_trsase/Diguanyl_cyclase"/>
</dbReference>
<reference evidence="3 4" key="1">
    <citation type="journal article" date="2007" name="J. Bacteriol.">
        <title>Whole-genome analysis of the methyl tert-butyl ether-degrading beta-proteobacterium Methylibium petroleiphilum PM1.</title>
        <authorList>
            <person name="Kane S.R."/>
            <person name="Chakicherla A.Y."/>
            <person name="Chain P.S.G."/>
            <person name="Schmidt R."/>
            <person name="Shin M.W."/>
            <person name="Legler T.C."/>
            <person name="Scow K.M."/>
            <person name="Larimer F.W."/>
            <person name="Lucas S.M."/>
            <person name="Richardson P.M."/>
            <person name="Hristova K.R."/>
        </authorList>
    </citation>
    <scope>NUCLEOTIDE SEQUENCE [LARGE SCALE GENOMIC DNA]</scope>
    <source>
        <strain evidence="4">ATCC BAA-1232 / LMG 22953 / PM1</strain>
    </source>
</reference>
<dbReference type="InterPro" id="IPR029787">
    <property type="entry name" value="Nucleotide_cyclase"/>
</dbReference>
<accession>A2SI93</accession>
<dbReference type="PANTHER" id="PTHR33121">
    <property type="entry name" value="CYCLIC DI-GMP PHOSPHODIESTERASE PDEF"/>
    <property type="match status" value="1"/>
</dbReference>
<dbReference type="Gene3D" id="3.30.70.270">
    <property type="match status" value="1"/>
</dbReference>
<evidence type="ECO:0000313" key="4">
    <source>
        <dbReference type="Proteomes" id="UP000000366"/>
    </source>
</evidence>
<organism evidence="3 4">
    <name type="scientific">Methylibium petroleiphilum (strain ATCC BAA-1232 / LMG 22953 / PM1)</name>
    <dbReference type="NCBI Taxonomy" id="420662"/>
    <lineage>
        <taxon>Bacteria</taxon>
        <taxon>Pseudomonadati</taxon>
        <taxon>Pseudomonadota</taxon>
        <taxon>Betaproteobacteria</taxon>
        <taxon>Burkholderiales</taxon>
        <taxon>Sphaerotilaceae</taxon>
        <taxon>Methylibium</taxon>
    </lineage>
</organism>
<dbReference type="RefSeq" id="WP_011829919.1">
    <property type="nucleotide sequence ID" value="NC_008825.1"/>
</dbReference>
<dbReference type="HOGENOM" id="CLU_908132_0_0_4"/>
<proteinExistence type="predicted"/>
<dbReference type="GO" id="GO:0071111">
    <property type="term" value="F:cyclic-guanylate-specific phosphodiesterase activity"/>
    <property type="evidence" value="ECO:0007669"/>
    <property type="project" value="InterPro"/>
</dbReference>
<dbReference type="STRING" id="420662.Mpe_A2326"/>
<evidence type="ECO:0000256" key="1">
    <source>
        <dbReference type="SAM" id="MobiDB-lite"/>
    </source>
</evidence>
<sequence>MADDCRRVLLVGSLPGVPGPAALAVAGWGRCTVEACASPGEARERLRAEPFDALLLNLPAAADLRVLAAAVAPPWWQADAGDAAVLVATERPSAALAQALLERGVQALLPSADLASAERLLPALQQAVVRQRLDRLARRAYATDLATGLPNQMQLLEHVNHLLALREREPAPMALVVIHLEGLATAATQLASAAELGALRRKLAVRLRAALRASDVVASVGADAFAVLLAWIDTPTAADRVAAKLVRSLTRPVRIGTHELAVAARAGIARYPEHGKDAGSLWRQASAAAEGAAPLGRAGFANHVERGPVEAANDELGDDGPAPGPAGSGGAQ</sequence>
<dbReference type="InterPro" id="IPR000160">
    <property type="entry name" value="GGDEF_dom"/>
</dbReference>
<dbReference type="SMART" id="SM00267">
    <property type="entry name" value="GGDEF"/>
    <property type="match status" value="1"/>
</dbReference>
<evidence type="ECO:0000313" key="3">
    <source>
        <dbReference type="EMBL" id="ABM95282.1"/>
    </source>
</evidence>
<dbReference type="Proteomes" id="UP000000366">
    <property type="component" value="Chromosome"/>
</dbReference>
<feature type="region of interest" description="Disordered" evidence="1">
    <location>
        <begin position="299"/>
        <end position="332"/>
    </location>
</feature>
<keyword evidence="4" id="KW-1185">Reference proteome</keyword>
<protein>
    <submittedName>
        <fullName evidence="3">GGDEF domain containing protein</fullName>
    </submittedName>
</protein>
<evidence type="ECO:0000259" key="2">
    <source>
        <dbReference type="PROSITE" id="PS50887"/>
    </source>
</evidence>
<dbReference type="InterPro" id="IPR050706">
    <property type="entry name" value="Cyclic-di-GMP_PDE-like"/>
</dbReference>
<feature type="domain" description="GGDEF" evidence="2">
    <location>
        <begin position="171"/>
        <end position="305"/>
    </location>
</feature>
<dbReference type="EMBL" id="CP000555">
    <property type="protein sequence ID" value="ABM95282.1"/>
    <property type="molecule type" value="Genomic_DNA"/>
</dbReference>
<dbReference type="PROSITE" id="PS50887">
    <property type="entry name" value="GGDEF"/>
    <property type="match status" value="1"/>
</dbReference>
<dbReference type="eggNOG" id="COG2199">
    <property type="taxonomic scope" value="Bacteria"/>
</dbReference>
<dbReference type="NCBIfam" id="TIGR00254">
    <property type="entry name" value="GGDEF"/>
    <property type="match status" value="1"/>
</dbReference>
<name>A2SI93_METPP</name>